<dbReference type="SMART" id="SM00331">
    <property type="entry name" value="PP2C_SIG"/>
    <property type="match status" value="1"/>
</dbReference>
<accession>A0A497XIF5</accession>
<evidence type="ECO:0000313" key="2">
    <source>
        <dbReference type="EMBL" id="RLJ67624.1"/>
    </source>
</evidence>
<sequence>MPLTIETVAAQHIGDRSEQQDRVAIFPHPTHKGALLAVLADGMGGHSGGSLAAEQVLFKAKHAFEASPPNAENVRATLAAGINDAHDGIKLAAMTSEQDPHSTACVLILQPGRVDWAYCGDSRIYHFRKGEKRSRTFDHSYVMDLVRQGLISEDDAEKHPNKNILLSCLGDDPAPRIDYGEAAPLVDGDCFLLCSDGLWAYFADDVLGKVLNEFPVRQAAEVLINTARSRANGRGDNCSLAIIRIREVEQPKEEPAWKQAIAARKAAAGG</sequence>
<name>A0A497XIF5_9PROT</name>
<feature type="domain" description="PPM-type phosphatase" evidence="1">
    <location>
        <begin position="4"/>
        <end position="245"/>
    </location>
</feature>
<dbReference type="EMBL" id="RCCI01000004">
    <property type="protein sequence ID" value="RLJ67624.1"/>
    <property type="molecule type" value="Genomic_DNA"/>
</dbReference>
<organism evidence="2 3">
    <name type="scientific">Sulfurisoma sediminicola</name>
    <dbReference type="NCBI Taxonomy" id="1381557"/>
    <lineage>
        <taxon>Bacteria</taxon>
        <taxon>Pseudomonadati</taxon>
        <taxon>Pseudomonadota</taxon>
        <taxon>Betaproteobacteria</taxon>
        <taxon>Nitrosomonadales</taxon>
        <taxon>Sterolibacteriaceae</taxon>
        <taxon>Sulfurisoma</taxon>
    </lineage>
</organism>
<evidence type="ECO:0000259" key="1">
    <source>
        <dbReference type="PROSITE" id="PS51746"/>
    </source>
</evidence>
<comment type="caution">
    <text evidence="2">The sequence shown here is derived from an EMBL/GenBank/DDBJ whole genome shotgun (WGS) entry which is preliminary data.</text>
</comment>
<reference evidence="2 3" key="1">
    <citation type="submission" date="2018-10" db="EMBL/GenBank/DDBJ databases">
        <title>Genomic Encyclopedia of Type Strains, Phase IV (KMG-IV): sequencing the most valuable type-strain genomes for metagenomic binning, comparative biology and taxonomic classification.</title>
        <authorList>
            <person name="Goeker M."/>
        </authorList>
    </citation>
    <scope>NUCLEOTIDE SEQUENCE [LARGE SCALE GENOMIC DNA]</scope>
    <source>
        <strain evidence="2 3">DSM 26916</strain>
    </source>
</reference>
<dbReference type="SMART" id="SM00332">
    <property type="entry name" value="PP2Cc"/>
    <property type="match status" value="1"/>
</dbReference>
<dbReference type="Proteomes" id="UP000268908">
    <property type="component" value="Unassembled WGS sequence"/>
</dbReference>
<gene>
    <name evidence="2" type="ORF">DFR35_0173</name>
</gene>
<dbReference type="InterPro" id="IPR036457">
    <property type="entry name" value="PPM-type-like_dom_sf"/>
</dbReference>
<evidence type="ECO:0000313" key="3">
    <source>
        <dbReference type="Proteomes" id="UP000268908"/>
    </source>
</evidence>
<keyword evidence="3" id="KW-1185">Reference proteome</keyword>
<dbReference type="AlphaFoldDB" id="A0A497XIF5"/>
<dbReference type="Pfam" id="PF13672">
    <property type="entry name" value="PP2C_2"/>
    <property type="match status" value="1"/>
</dbReference>
<dbReference type="CDD" id="cd00143">
    <property type="entry name" value="PP2Cc"/>
    <property type="match status" value="1"/>
</dbReference>
<dbReference type="RefSeq" id="WP_121239602.1">
    <property type="nucleotide sequence ID" value="NZ_BHVV01000001.1"/>
</dbReference>
<dbReference type="InterPro" id="IPR001932">
    <property type="entry name" value="PPM-type_phosphatase-like_dom"/>
</dbReference>
<protein>
    <submittedName>
        <fullName evidence="2">Serine/threonine protein phosphatase PrpC</fullName>
    </submittedName>
</protein>
<dbReference type="SUPFAM" id="SSF81606">
    <property type="entry name" value="PP2C-like"/>
    <property type="match status" value="1"/>
</dbReference>
<dbReference type="OrthoDB" id="9801841at2"/>
<proteinExistence type="predicted"/>
<dbReference type="PROSITE" id="PS51746">
    <property type="entry name" value="PPM_2"/>
    <property type="match status" value="1"/>
</dbReference>
<dbReference type="Gene3D" id="3.60.40.10">
    <property type="entry name" value="PPM-type phosphatase domain"/>
    <property type="match status" value="1"/>
</dbReference>